<dbReference type="Proteomes" id="UP000272560">
    <property type="component" value="Unassembled WGS sequence"/>
</dbReference>
<feature type="compositionally biased region" description="Low complexity" evidence="1">
    <location>
        <begin position="13"/>
        <end position="22"/>
    </location>
</feature>
<accession>A0A3A5M1A3</accession>
<dbReference type="GO" id="GO:0000156">
    <property type="term" value="F:phosphorelay response regulator activity"/>
    <property type="evidence" value="ECO:0007669"/>
    <property type="project" value="InterPro"/>
</dbReference>
<feature type="domain" description="HTH LytTR-type" evidence="2">
    <location>
        <begin position="368"/>
        <end position="476"/>
    </location>
</feature>
<dbReference type="InterPro" id="IPR046947">
    <property type="entry name" value="LytR-like"/>
</dbReference>
<reference evidence="3 4" key="1">
    <citation type="submission" date="2018-09" db="EMBL/GenBank/DDBJ databases">
        <title>Novel species of Arthrobacter.</title>
        <authorList>
            <person name="Liu Q."/>
            <person name="Xin Y.-H."/>
        </authorList>
    </citation>
    <scope>NUCLEOTIDE SEQUENCE [LARGE SCALE GENOMIC DNA]</scope>
    <source>
        <strain evidence="3 4">Hz2</strain>
    </source>
</reference>
<evidence type="ECO:0000256" key="1">
    <source>
        <dbReference type="SAM" id="MobiDB-lite"/>
    </source>
</evidence>
<keyword evidence="4" id="KW-1185">Reference proteome</keyword>
<keyword evidence="3" id="KW-0238">DNA-binding</keyword>
<evidence type="ECO:0000313" key="3">
    <source>
        <dbReference type="EMBL" id="RJT75109.1"/>
    </source>
</evidence>
<dbReference type="SMART" id="SM00850">
    <property type="entry name" value="LytTR"/>
    <property type="match status" value="1"/>
</dbReference>
<evidence type="ECO:0000313" key="4">
    <source>
        <dbReference type="Proteomes" id="UP000272560"/>
    </source>
</evidence>
<feature type="region of interest" description="Disordered" evidence="1">
    <location>
        <begin position="1"/>
        <end position="22"/>
    </location>
</feature>
<protein>
    <submittedName>
        <fullName evidence="3">DNA-binding protein</fullName>
    </submittedName>
</protein>
<proteinExistence type="predicted"/>
<dbReference type="Gene3D" id="2.40.50.1020">
    <property type="entry name" value="LytTr DNA-binding domain"/>
    <property type="match status" value="1"/>
</dbReference>
<dbReference type="InterPro" id="IPR029016">
    <property type="entry name" value="GAF-like_dom_sf"/>
</dbReference>
<dbReference type="EMBL" id="QZVT01000017">
    <property type="protein sequence ID" value="RJT75109.1"/>
    <property type="molecule type" value="Genomic_DNA"/>
</dbReference>
<dbReference type="GO" id="GO:0003677">
    <property type="term" value="F:DNA binding"/>
    <property type="evidence" value="ECO:0007669"/>
    <property type="project" value="UniProtKB-KW"/>
</dbReference>
<gene>
    <name evidence="3" type="ORF">D6T63_18140</name>
</gene>
<dbReference type="InterPro" id="IPR007492">
    <property type="entry name" value="LytTR_DNA-bd_dom"/>
</dbReference>
<dbReference type="OrthoDB" id="5496274at2"/>
<organism evidence="3 4">
    <name type="scientific">Arthrobacter cheniae</name>
    <dbReference type="NCBI Taxonomy" id="1258888"/>
    <lineage>
        <taxon>Bacteria</taxon>
        <taxon>Bacillati</taxon>
        <taxon>Actinomycetota</taxon>
        <taxon>Actinomycetes</taxon>
        <taxon>Micrococcales</taxon>
        <taxon>Micrococcaceae</taxon>
        <taxon>Arthrobacter</taxon>
    </lineage>
</organism>
<comment type="caution">
    <text evidence="3">The sequence shown here is derived from an EMBL/GenBank/DDBJ whole genome shotgun (WGS) entry which is preliminary data.</text>
</comment>
<name>A0A3A5M1A3_9MICC</name>
<evidence type="ECO:0000259" key="2">
    <source>
        <dbReference type="PROSITE" id="PS50930"/>
    </source>
</evidence>
<sequence>MSGERRLQPIPRNPTTTTSTTTISTNTEVLRAWERFVQGEDDIYGVRPEVAISWKRSRDQYRVNPFLSEVPNAVSQVTHSLDQDVVFAELGFCAAAMAHEVADAGGVVTIADANGRVLSAWGDKTTRSIASAGGLAPWFCWSESAVGTNSMGTALTSHSAVMIEQSEHWCQAFHDWSCGAIAVRDLVTREPLAVLNISSWRKGLPLSARRWLEKSAAHTQNSLRKRAQDSGSELLAAYADARGQSTRPLVAVDPAGAVVIADDVASVMLGVPANMPAVDPVVRWTPQLPSLIHAARYATKQATSDPGWTGSTQIFTSLADQPSLIGIRPVFLHGYLIGHLISFGASDDEQFPQTEIGAVMPGKARRIVALREENRMVLLGTAEVAVAESDGSQVWLHTDEGRLPAALSGLDKLETDLADTGGFLRVHRQYLVNLSRVREVERHDKGELLLVMDDPENTMIPVSRRNTAAVRRALNI</sequence>
<dbReference type="AlphaFoldDB" id="A0A3A5M1A3"/>
<dbReference type="PROSITE" id="PS50930">
    <property type="entry name" value="HTH_LYTTR"/>
    <property type="match status" value="1"/>
</dbReference>
<dbReference type="Gene3D" id="3.30.450.40">
    <property type="match status" value="1"/>
</dbReference>
<dbReference type="PANTHER" id="PTHR37299:SF1">
    <property type="entry name" value="STAGE 0 SPORULATION PROTEIN A HOMOLOG"/>
    <property type="match status" value="1"/>
</dbReference>
<dbReference type="PANTHER" id="PTHR37299">
    <property type="entry name" value="TRANSCRIPTIONAL REGULATOR-RELATED"/>
    <property type="match status" value="1"/>
</dbReference>
<dbReference type="Pfam" id="PF04397">
    <property type="entry name" value="LytTR"/>
    <property type="match status" value="1"/>
</dbReference>